<accession>A0A9Q1FDM5</accession>
<dbReference type="Proteomes" id="UP001152622">
    <property type="component" value="Chromosome 6"/>
</dbReference>
<dbReference type="InterPro" id="IPR029659">
    <property type="entry name" value="PRIMA1"/>
</dbReference>
<evidence type="ECO:0000313" key="1">
    <source>
        <dbReference type="EMBL" id="KAJ8356309.1"/>
    </source>
</evidence>
<name>A0A9Q1FDM5_SYNKA</name>
<keyword evidence="2" id="KW-1185">Reference proteome</keyword>
<protein>
    <submittedName>
        <fullName evidence="1">Uncharacterized protein</fullName>
    </submittedName>
</protein>
<gene>
    <name evidence="1" type="ORF">SKAU_G00191030</name>
</gene>
<evidence type="ECO:0000313" key="2">
    <source>
        <dbReference type="Proteomes" id="UP001152622"/>
    </source>
</evidence>
<dbReference type="Pfam" id="PF16101">
    <property type="entry name" value="PRIMA1"/>
    <property type="match status" value="1"/>
</dbReference>
<dbReference type="EMBL" id="JAINUF010000006">
    <property type="protein sequence ID" value="KAJ8356309.1"/>
    <property type="molecule type" value="Genomic_DNA"/>
</dbReference>
<dbReference type="AlphaFoldDB" id="A0A9Q1FDM5"/>
<sequence length="77" mass="8923">MDRVSESCQLACQCRPYPPLPPPPPPPPLPRLIIYNGLVSPNCSYNRKGKTRERVAWTVWLSSERKMRLCLTLWSRD</sequence>
<proteinExistence type="predicted"/>
<organism evidence="1 2">
    <name type="scientific">Synaphobranchus kaupii</name>
    <name type="common">Kaup's arrowtooth eel</name>
    <dbReference type="NCBI Taxonomy" id="118154"/>
    <lineage>
        <taxon>Eukaryota</taxon>
        <taxon>Metazoa</taxon>
        <taxon>Chordata</taxon>
        <taxon>Craniata</taxon>
        <taxon>Vertebrata</taxon>
        <taxon>Euteleostomi</taxon>
        <taxon>Actinopterygii</taxon>
        <taxon>Neopterygii</taxon>
        <taxon>Teleostei</taxon>
        <taxon>Anguilliformes</taxon>
        <taxon>Synaphobranchidae</taxon>
        <taxon>Synaphobranchus</taxon>
    </lineage>
</organism>
<comment type="caution">
    <text evidence="1">The sequence shown here is derived from an EMBL/GenBank/DDBJ whole genome shotgun (WGS) entry which is preliminary data.</text>
</comment>
<reference evidence="1" key="1">
    <citation type="journal article" date="2023" name="Science">
        <title>Genome structures resolve the early diversification of teleost fishes.</title>
        <authorList>
            <person name="Parey E."/>
            <person name="Louis A."/>
            <person name="Montfort J."/>
            <person name="Bouchez O."/>
            <person name="Roques C."/>
            <person name="Iampietro C."/>
            <person name="Lluch J."/>
            <person name="Castinel A."/>
            <person name="Donnadieu C."/>
            <person name="Desvignes T."/>
            <person name="Floi Bucao C."/>
            <person name="Jouanno E."/>
            <person name="Wen M."/>
            <person name="Mejri S."/>
            <person name="Dirks R."/>
            <person name="Jansen H."/>
            <person name="Henkel C."/>
            <person name="Chen W.J."/>
            <person name="Zahm M."/>
            <person name="Cabau C."/>
            <person name="Klopp C."/>
            <person name="Thompson A.W."/>
            <person name="Robinson-Rechavi M."/>
            <person name="Braasch I."/>
            <person name="Lecointre G."/>
            <person name="Bobe J."/>
            <person name="Postlethwait J.H."/>
            <person name="Berthelot C."/>
            <person name="Roest Crollius H."/>
            <person name="Guiguen Y."/>
        </authorList>
    </citation>
    <scope>NUCLEOTIDE SEQUENCE</scope>
    <source>
        <strain evidence="1">WJC10195</strain>
    </source>
</reference>